<proteinExistence type="predicted"/>
<reference evidence="1" key="1">
    <citation type="journal article" date="2019" name="Sci. Rep.">
        <title>Draft genome of Tanacetum cinerariifolium, the natural source of mosquito coil.</title>
        <authorList>
            <person name="Yamashiro T."/>
            <person name="Shiraishi A."/>
            <person name="Satake H."/>
            <person name="Nakayama K."/>
        </authorList>
    </citation>
    <scope>NUCLEOTIDE SEQUENCE</scope>
</reference>
<sequence>QGAGAGEGHAGACYSAADFRHDGAIERAAGGAAGIDERHGQDHRLI</sequence>
<dbReference type="EMBL" id="BKCJ011887346">
    <property type="protein sequence ID" value="GFD61146.1"/>
    <property type="molecule type" value="Genomic_DNA"/>
</dbReference>
<dbReference type="AlphaFoldDB" id="A0A699XTA0"/>
<protein>
    <submittedName>
        <fullName evidence="1">Uncharacterized protein</fullName>
    </submittedName>
</protein>
<gene>
    <name evidence="1" type="ORF">Tci_933115</name>
</gene>
<accession>A0A699XTA0</accession>
<feature type="non-terminal residue" evidence="1">
    <location>
        <position position="1"/>
    </location>
</feature>
<comment type="caution">
    <text evidence="1">The sequence shown here is derived from an EMBL/GenBank/DDBJ whole genome shotgun (WGS) entry which is preliminary data.</text>
</comment>
<organism evidence="1">
    <name type="scientific">Tanacetum cinerariifolium</name>
    <name type="common">Dalmatian daisy</name>
    <name type="synonym">Chrysanthemum cinerariifolium</name>
    <dbReference type="NCBI Taxonomy" id="118510"/>
    <lineage>
        <taxon>Eukaryota</taxon>
        <taxon>Viridiplantae</taxon>
        <taxon>Streptophyta</taxon>
        <taxon>Embryophyta</taxon>
        <taxon>Tracheophyta</taxon>
        <taxon>Spermatophyta</taxon>
        <taxon>Magnoliopsida</taxon>
        <taxon>eudicotyledons</taxon>
        <taxon>Gunneridae</taxon>
        <taxon>Pentapetalae</taxon>
        <taxon>asterids</taxon>
        <taxon>campanulids</taxon>
        <taxon>Asterales</taxon>
        <taxon>Asteraceae</taxon>
        <taxon>Asteroideae</taxon>
        <taxon>Anthemideae</taxon>
        <taxon>Anthemidinae</taxon>
        <taxon>Tanacetum</taxon>
    </lineage>
</organism>
<name>A0A699XTA0_TANCI</name>
<evidence type="ECO:0000313" key="1">
    <source>
        <dbReference type="EMBL" id="GFD61146.1"/>
    </source>
</evidence>